<dbReference type="Proteomes" id="UP000005289">
    <property type="component" value="Chromosome"/>
</dbReference>
<dbReference type="GO" id="GO:0016787">
    <property type="term" value="F:hydrolase activity"/>
    <property type="evidence" value="ECO:0007669"/>
    <property type="project" value="UniProtKB-KW"/>
</dbReference>
<evidence type="ECO:0000256" key="2">
    <source>
        <dbReference type="ARBA" id="ARBA00022723"/>
    </source>
</evidence>
<evidence type="ECO:0000256" key="7">
    <source>
        <dbReference type="SAM" id="MobiDB-lite"/>
    </source>
</evidence>
<keyword evidence="4" id="KW-0378">Hydrolase</keyword>
<feature type="compositionally biased region" description="Basic and acidic residues" evidence="7">
    <location>
        <begin position="1"/>
        <end position="10"/>
    </location>
</feature>
<gene>
    <name evidence="8" type="ORF">THITH_09315</name>
</gene>
<dbReference type="AlphaFoldDB" id="W0DT88"/>
<proteinExistence type="predicted"/>
<evidence type="ECO:0000313" key="9">
    <source>
        <dbReference type="Proteomes" id="UP000005289"/>
    </source>
</evidence>
<accession>W0DT88</accession>
<evidence type="ECO:0000256" key="1">
    <source>
        <dbReference type="ARBA" id="ARBA00022722"/>
    </source>
</evidence>
<dbReference type="KEGG" id="tti:THITH_09315"/>
<dbReference type="EMBL" id="CP007029">
    <property type="protein sequence ID" value="AHF00096.1"/>
    <property type="molecule type" value="Genomic_DNA"/>
</dbReference>
<dbReference type="InterPro" id="IPR002729">
    <property type="entry name" value="CRISPR-assoc_Cas1"/>
</dbReference>
<organism evidence="8 9">
    <name type="scientific">Thioalkalivibrio paradoxus ARh 1</name>
    <dbReference type="NCBI Taxonomy" id="713585"/>
    <lineage>
        <taxon>Bacteria</taxon>
        <taxon>Pseudomonadati</taxon>
        <taxon>Pseudomonadota</taxon>
        <taxon>Gammaproteobacteria</taxon>
        <taxon>Chromatiales</taxon>
        <taxon>Ectothiorhodospiraceae</taxon>
        <taxon>Thioalkalivibrio</taxon>
    </lineage>
</organism>
<dbReference type="GO" id="GO:0051607">
    <property type="term" value="P:defense response to virus"/>
    <property type="evidence" value="ECO:0007669"/>
    <property type="project" value="UniProtKB-KW"/>
</dbReference>
<name>W0DT88_9GAMM</name>
<evidence type="ECO:0000256" key="5">
    <source>
        <dbReference type="ARBA" id="ARBA00022842"/>
    </source>
</evidence>
<dbReference type="HOGENOM" id="CLU_085383_0_0_6"/>
<dbReference type="Pfam" id="PF01867">
    <property type="entry name" value="Cas_Cas1"/>
    <property type="match status" value="1"/>
</dbReference>
<dbReference type="STRING" id="713585.THITH_09315"/>
<dbReference type="GO" id="GO:0003676">
    <property type="term" value="F:nucleic acid binding"/>
    <property type="evidence" value="ECO:0007669"/>
    <property type="project" value="InterPro"/>
</dbReference>
<feature type="region of interest" description="Disordered" evidence="7">
    <location>
        <begin position="1"/>
        <end position="23"/>
    </location>
</feature>
<dbReference type="GO" id="GO:0004519">
    <property type="term" value="F:endonuclease activity"/>
    <property type="evidence" value="ECO:0007669"/>
    <property type="project" value="UniProtKB-KW"/>
</dbReference>
<evidence type="ECO:0000313" key="8">
    <source>
        <dbReference type="EMBL" id="AHF00096.1"/>
    </source>
</evidence>
<sequence length="284" mass="32060">MDANPPRELRGLPPACEAQPPRPLILDPKTPGLRVELDGPALRVVGEGQADRYFPLRRVSRIVADASVEFSTEAILACAVRGITIVLHDPSGQAIARVVGHAGQRSELRQRVIDLLAQPEWRPRYQVWLERTEQRIAAMVVKHLGAPRELALDPQRLRQWIGQTGTFFVGDSTEEATRSRFRELATAWMADHLQNLGFGADSEGWQSGEFDLGADLSRLFALRVEPYRLEWLQRRHIWTVATRREARPVRPEMPALIWQQAEPAVSRAGRALTHALHRWLVPLG</sequence>
<keyword evidence="5" id="KW-0460">Magnesium</keyword>
<keyword evidence="6" id="KW-0051">Antiviral defense</keyword>
<dbReference type="RefSeq" id="WP_006747388.1">
    <property type="nucleotide sequence ID" value="NZ_CP007029.1"/>
</dbReference>
<protein>
    <submittedName>
        <fullName evidence="8">Uncharacterized protein</fullName>
    </submittedName>
</protein>
<dbReference type="GO" id="GO:0046872">
    <property type="term" value="F:metal ion binding"/>
    <property type="evidence" value="ECO:0007669"/>
    <property type="project" value="UniProtKB-KW"/>
</dbReference>
<evidence type="ECO:0000256" key="4">
    <source>
        <dbReference type="ARBA" id="ARBA00022801"/>
    </source>
</evidence>
<keyword evidence="3" id="KW-0255">Endonuclease</keyword>
<evidence type="ECO:0000256" key="3">
    <source>
        <dbReference type="ARBA" id="ARBA00022759"/>
    </source>
</evidence>
<dbReference type="GO" id="GO:0043571">
    <property type="term" value="P:maintenance of CRISPR repeat elements"/>
    <property type="evidence" value="ECO:0007669"/>
    <property type="project" value="InterPro"/>
</dbReference>
<keyword evidence="9" id="KW-1185">Reference proteome</keyword>
<keyword evidence="2" id="KW-0479">Metal-binding</keyword>
<evidence type="ECO:0000256" key="6">
    <source>
        <dbReference type="ARBA" id="ARBA00023118"/>
    </source>
</evidence>
<keyword evidence="1" id="KW-0540">Nuclease</keyword>
<dbReference type="InterPro" id="IPR042211">
    <property type="entry name" value="CRISPR-assoc_Cas1_N"/>
</dbReference>
<dbReference type="Gene3D" id="3.100.10.20">
    <property type="entry name" value="CRISPR-associated endonuclease Cas1, N-terminal domain"/>
    <property type="match status" value="1"/>
</dbReference>
<reference evidence="8 9" key="1">
    <citation type="submission" date="2013-12" db="EMBL/GenBank/DDBJ databases">
        <authorList>
            <consortium name="DOE Joint Genome Institute"/>
            <person name="Muyzer G."/>
            <person name="Huntemann M."/>
            <person name="Han J."/>
            <person name="Chen A."/>
            <person name="Kyrpides N."/>
            <person name="Mavromatis K."/>
            <person name="Markowitz V."/>
            <person name="Palaniappan K."/>
            <person name="Ivanova N."/>
            <person name="Schaumberg A."/>
            <person name="Pati A."/>
            <person name="Liolios K."/>
            <person name="Nordberg H.P."/>
            <person name="Cantor M.N."/>
            <person name="Hua S.X."/>
            <person name="Woyke T."/>
        </authorList>
    </citation>
    <scope>NUCLEOTIDE SEQUENCE [LARGE SCALE GENOMIC DNA]</scope>
    <source>
        <strain evidence="8 9">ARh 1</strain>
    </source>
</reference>